<dbReference type="KEGG" id="asc:ASAC_1054"/>
<evidence type="ECO:0000256" key="1">
    <source>
        <dbReference type="ARBA" id="ARBA00011595"/>
    </source>
</evidence>
<gene>
    <name evidence="8" type="ordered locus">ASAC_1054</name>
</gene>
<evidence type="ECO:0000259" key="6">
    <source>
        <dbReference type="Pfam" id="PF01855"/>
    </source>
</evidence>
<organism evidence="8 9">
    <name type="scientific">Acidilobus saccharovorans (strain DSM 16705 / JCM 18335 / VKM B-2471 / 345-15)</name>
    <dbReference type="NCBI Taxonomy" id="666510"/>
    <lineage>
        <taxon>Archaea</taxon>
        <taxon>Thermoproteota</taxon>
        <taxon>Thermoprotei</taxon>
        <taxon>Acidilobales</taxon>
        <taxon>Acidilobaceae</taxon>
        <taxon>Acidilobus</taxon>
    </lineage>
</organism>
<dbReference type="Pfam" id="PF01855">
    <property type="entry name" value="POR_N"/>
    <property type="match status" value="1"/>
</dbReference>
<evidence type="ECO:0000256" key="4">
    <source>
        <dbReference type="ARBA" id="ARBA00023002"/>
    </source>
</evidence>
<proteinExistence type="predicted"/>
<comment type="subunit">
    <text evidence="2">Heterodimer composed of an alpha and a beta subunit.</text>
</comment>
<evidence type="ECO:0000313" key="8">
    <source>
        <dbReference type="EMBL" id="ADL19459.1"/>
    </source>
</evidence>
<evidence type="ECO:0000256" key="2">
    <source>
        <dbReference type="ARBA" id="ARBA00011631"/>
    </source>
</evidence>
<protein>
    <recommendedName>
        <fullName evidence="3">2-oxoacid oxidoreductase (ferredoxin)</fullName>
        <ecNumber evidence="3">1.2.7.11</ecNumber>
    </recommendedName>
</protein>
<dbReference type="EMBL" id="CP001742">
    <property type="protein sequence ID" value="ADL19459.1"/>
    <property type="molecule type" value="Genomic_DNA"/>
</dbReference>
<dbReference type="RefSeq" id="WP_013266971.1">
    <property type="nucleotide sequence ID" value="NC_014374.1"/>
</dbReference>
<dbReference type="eggNOG" id="arCOG01608">
    <property type="taxonomic scope" value="Archaea"/>
</dbReference>
<evidence type="ECO:0000313" key="9">
    <source>
        <dbReference type="Proteomes" id="UP000000346"/>
    </source>
</evidence>
<dbReference type="InterPro" id="IPR050722">
    <property type="entry name" value="Pyruvate:ferred/Flavod_OxRd"/>
</dbReference>
<dbReference type="FunFam" id="3.40.50.920:FF:000010">
    <property type="entry name" value="Pyruvate ferredoxin oxidoreductase, alpha subunit"/>
    <property type="match status" value="1"/>
</dbReference>
<dbReference type="HOGENOM" id="CLU_002569_5_0_2"/>
<dbReference type="Pfam" id="PF17147">
    <property type="entry name" value="PFOR_II"/>
    <property type="match status" value="1"/>
</dbReference>
<evidence type="ECO:0000256" key="3">
    <source>
        <dbReference type="ARBA" id="ARBA00012691"/>
    </source>
</evidence>
<comment type="subunit">
    <text evidence="1">Heterotetramer of one alpha, one beta, one delta and one gamma chain.</text>
</comment>
<keyword evidence="4 8" id="KW-0560">Oxidoreductase</keyword>
<dbReference type="GeneID" id="9499300"/>
<feature type="domain" description="Pyruvate:ferredoxin oxidoreductase core" evidence="7">
    <location>
        <begin position="261"/>
        <end position="362"/>
    </location>
</feature>
<dbReference type="GO" id="GO:0019164">
    <property type="term" value="F:pyruvate synthase activity"/>
    <property type="evidence" value="ECO:0007669"/>
    <property type="project" value="UniProtKB-ARBA"/>
</dbReference>
<dbReference type="InterPro" id="IPR009014">
    <property type="entry name" value="Transketo_C/PFOR_II"/>
</dbReference>
<keyword evidence="9" id="KW-1185">Reference proteome</keyword>
<dbReference type="EC" id="1.2.7.11" evidence="3"/>
<comment type="catalytic activity">
    <reaction evidence="5">
        <text>a 2-oxocarboxylate + 2 oxidized [2Fe-2S]-[ferredoxin] + CoA = an acyl-CoA + 2 reduced [2Fe-2S]-[ferredoxin] + CO2 + H(+)</text>
        <dbReference type="Rhea" id="RHEA:42316"/>
        <dbReference type="Rhea" id="RHEA-COMP:10000"/>
        <dbReference type="Rhea" id="RHEA-COMP:10001"/>
        <dbReference type="ChEBI" id="CHEBI:15378"/>
        <dbReference type="ChEBI" id="CHEBI:16526"/>
        <dbReference type="ChEBI" id="CHEBI:33737"/>
        <dbReference type="ChEBI" id="CHEBI:33738"/>
        <dbReference type="ChEBI" id="CHEBI:35179"/>
        <dbReference type="ChEBI" id="CHEBI:57287"/>
        <dbReference type="ChEBI" id="CHEBI:58342"/>
        <dbReference type="EC" id="1.2.7.11"/>
    </reaction>
</comment>
<dbReference type="CDD" id="cd07034">
    <property type="entry name" value="TPP_PYR_PFOR_IOR-alpha_like"/>
    <property type="match status" value="1"/>
</dbReference>
<accession>D9Q2C1</accession>
<dbReference type="SUPFAM" id="SSF52518">
    <property type="entry name" value="Thiamin diphosphate-binding fold (THDP-binding)"/>
    <property type="match status" value="1"/>
</dbReference>
<dbReference type="FunCoup" id="D9Q2C1">
    <property type="interactions" value="69"/>
</dbReference>
<dbReference type="InParanoid" id="D9Q2C1"/>
<dbReference type="SUPFAM" id="SSF52922">
    <property type="entry name" value="TK C-terminal domain-like"/>
    <property type="match status" value="1"/>
</dbReference>
<dbReference type="InterPro" id="IPR002880">
    <property type="entry name" value="Pyrv_Fd/Flavodoxin_OxRdtase_N"/>
</dbReference>
<sequence length="400" mass="44084">MTMKALTGNHAVSEAVKLARVEVIAAYPITPQTTMVEKLAEMVDKGELEAKMIRVESEHSALAATLGAAAAGARAFTATSSHGLLYMHEVLWWTAGARIPVVMAVAARAIGPPWNIHVEHSDVMDQRDTGWIISVAQENQEAFDLTLQAFRISEDPRVYLPMIVTLDGFILSHTVAPVDIPSQEEVDNWLPPRRQPYVITPESNVVMGNIASDEDYFMMRYSIQAAMKAAKQVISEVDLEYGKAFGRSYGGLVECYRCDDADYVIVITGSWAGDAKKAADMLRDKGVRAGVARIRFVRPWPEEDLRDKLSNKKGVIVFDRSVSFGSYGQLFSDTAATLYGTKVSMRGVIAGLGGVDVRPDDIMSEVMDFVGRVEEVGLVYEPQRWMLPKKYAQVGKEVGL</sequence>
<dbReference type="PANTHER" id="PTHR32154">
    <property type="entry name" value="PYRUVATE-FLAVODOXIN OXIDOREDUCTASE-RELATED"/>
    <property type="match status" value="1"/>
</dbReference>
<evidence type="ECO:0000256" key="5">
    <source>
        <dbReference type="ARBA" id="ARBA00048893"/>
    </source>
</evidence>
<dbReference type="Gene3D" id="3.40.50.970">
    <property type="match status" value="1"/>
</dbReference>
<dbReference type="STRING" id="666510.ASAC_1054"/>
<feature type="domain" description="Pyruvate flavodoxin/ferredoxin oxidoreductase pyrimidine binding" evidence="6">
    <location>
        <begin position="15"/>
        <end position="237"/>
    </location>
</feature>
<reference evidence="8 9" key="1">
    <citation type="journal article" date="2010" name="Appl. Environ. Microbiol.">
        <title>The genome sequence of the crenarchaeon Acidilobus saccharovorans supports a new order, Acidilobales, and suggests an important ecological role in terrestrial acidic hot springs.</title>
        <authorList>
            <person name="Mardanov A.V."/>
            <person name="Svetlitchnyi V.A."/>
            <person name="Beletsky A.V."/>
            <person name="Prokofeva M.I."/>
            <person name="Bonch-Osmolovskaya E.A."/>
            <person name="Ravin N.V."/>
            <person name="Skryabin K.G."/>
        </authorList>
    </citation>
    <scope>NUCLEOTIDE SEQUENCE [LARGE SCALE GENOMIC DNA]</scope>
    <source>
        <strain evidence="9">DSM 16705 / JCM 18335 / VKM B-2471 / 345-15</strain>
    </source>
</reference>
<dbReference type="InterPro" id="IPR033412">
    <property type="entry name" value="PFOR_II"/>
</dbReference>
<dbReference type="Proteomes" id="UP000000346">
    <property type="component" value="Chromosome"/>
</dbReference>
<dbReference type="GO" id="GO:0018491">
    <property type="term" value="F:2-oxobutyrate synthase activity"/>
    <property type="evidence" value="ECO:0007669"/>
    <property type="project" value="UniProtKB-ARBA"/>
</dbReference>
<dbReference type="Gene3D" id="3.40.50.920">
    <property type="match status" value="1"/>
</dbReference>
<dbReference type="GO" id="GO:0006979">
    <property type="term" value="P:response to oxidative stress"/>
    <property type="evidence" value="ECO:0007669"/>
    <property type="project" value="TreeGrafter"/>
</dbReference>
<dbReference type="FunFam" id="3.40.50.970:FF:000012">
    <property type="entry name" value="Pyruvate:ferredoxin (Flavodoxin) oxidoreductase"/>
    <property type="match status" value="1"/>
</dbReference>
<dbReference type="AlphaFoldDB" id="D9Q2C1"/>
<evidence type="ECO:0000259" key="7">
    <source>
        <dbReference type="Pfam" id="PF17147"/>
    </source>
</evidence>
<dbReference type="PANTHER" id="PTHR32154:SF0">
    <property type="entry name" value="PYRUVATE-FLAVODOXIN OXIDOREDUCTASE-RELATED"/>
    <property type="match status" value="1"/>
</dbReference>
<dbReference type="InterPro" id="IPR029061">
    <property type="entry name" value="THDP-binding"/>
</dbReference>
<name>D9Q2C1_ACIS3</name>